<dbReference type="Proteomes" id="UP001314229">
    <property type="component" value="Unassembled WGS sequence"/>
</dbReference>
<protein>
    <submittedName>
        <fullName evidence="9">Uncharacterized protein</fullName>
    </submittedName>
</protein>
<name>A0AAV1Q9V9_SCOSC</name>
<keyword evidence="2" id="KW-0963">Cytoplasm</keyword>
<reference evidence="9 10" key="1">
    <citation type="submission" date="2024-01" db="EMBL/GenBank/DDBJ databases">
        <authorList>
            <person name="Alioto T."/>
            <person name="Alioto T."/>
            <person name="Gomez Garrido J."/>
        </authorList>
    </citation>
    <scope>NUCLEOTIDE SEQUENCE [LARGE SCALE GENOMIC DNA]</scope>
</reference>
<dbReference type="PROSITE" id="PS51830">
    <property type="entry name" value="FIIND"/>
    <property type="match status" value="1"/>
</dbReference>
<dbReference type="CDD" id="cd08321">
    <property type="entry name" value="Pyrin_ASC-like"/>
    <property type="match status" value="1"/>
</dbReference>
<evidence type="ECO:0000256" key="5">
    <source>
        <dbReference type="ARBA" id="ARBA00023198"/>
    </source>
</evidence>
<evidence type="ECO:0000259" key="6">
    <source>
        <dbReference type="PROSITE" id="PS50209"/>
    </source>
</evidence>
<dbReference type="CDD" id="cd01671">
    <property type="entry name" value="CARD"/>
    <property type="match status" value="1"/>
</dbReference>
<dbReference type="Pfam" id="PF00619">
    <property type="entry name" value="CARD"/>
    <property type="match status" value="1"/>
</dbReference>
<dbReference type="Gene3D" id="1.10.533.10">
    <property type="entry name" value="Death Domain, Fas"/>
    <property type="match status" value="4"/>
</dbReference>
<keyword evidence="5" id="KW-0395">Inflammatory response</keyword>
<dbReference type="GO" id="GO:0006954">
    <property type="term" value="P:inflammatory response"/>
    <property type="evidence" value="ECO:0007669"/>
    <property type="project" value="UniProtKB-KW"/>
</dbReference>
<accession>A0AAV1Q9V9</accession>
<dbReference type="InterPro" id="IPR001315">
    <property type="entry name" value="CARD"/>
</dbReference>
<dbReference type="AlphaFoldDB" id="A0AAV1Q9V9"/>
<dbReference type="InterPro" id="IPR025307">
    <property type="entry name" value="FIIND_dom"/>
</dbReference>
<evidence type="ECO:0000313" key="9">
    <source>
        <dbReference type="EMBL" id="CAK6980204.1"/>
    </source>
</evidence>
<dbReference type="PROSITE" id="PS50209">
    <property type="entry name" value="CARD"/>
    <property type="match status" value="1"/>
</dbReference>
<gene>
    <name evidence="9" type="ORF">FSCOSCO3_A037894</name>
</gene>
<dbReference type="InterPro" id="IPR051249">
    <property type="entry name" value="NLRP_Inflammasome"/>
</dbReference>
<dbReference type="InterPro" id="IPR004020">
    <property type="entry name" value="DAPIN"/>
</dbReference>
<feature type="domain" description="CARD" evidence="6">
    <location>
        <begin position="109"/>
        <end position="193"/>
    </location>
</feature>
<evidence type="ECO:0000259" key="8">
    <source>
        <dbReference type="PROSITE" id="PS51830"/>
    </source>
</evidence>
<evidence type="ECO:0000259" key="7">
    <source>
        <dbReference type="PROSITE" id="PS50824"/>
    </source>
</evidence>
<feature type="domain" description="FIIND" evidence="8">
    <location>
        <begin position="297"/>
        <end position="600"/>
    </location>
</feature>
<dbReference type="Pfam" id="PF02758">
    <property type="entry name" value="PYRIN"/>
    <property type="match status" value="2"/>
</dbReference>
<dbReference type="InterPro" id="IPR011029">
    <property type="entry name" value="DEATH-like_dom_sf"/>
</dbReference>
<dbReference type="PANTHER" id="PTHR46985">
    <property type="entry name" value="NACHT, LRR AND PYD DOMAINS-CONTAINING PROTEIN 1"/>
    <property type="match status" value="1"/>
</dbReference>
<keyword evidence="3" id="KW-0399">Innate immunity</keyword>
<dbReference type="SMART" id="SM01289">
    <property type="entry name" value="PYRIN"/>
    <property type="match status" value="3"/>
</dbReference>
<dbReference type="EMBL" id="CAWUFR010000657">
    <property type="protein sequence ID" value="CAK6980204.1"/>
    <property type="molecule type" value="Genomic_DNA"/>
</dbReference>
<evidence type="ECO:0000256" key="1">
    <source>
        <dbReference type="ARBA" id="ARBA00004514"/>
    </source>
</evidence>
<keyword evidence="4" id="KW-0391">Immunity</keyword>
<evidence type="ECO:0000256" key="2">
    <source>
        <dbReference type="ARBA" id="ARBA00022490"/>
    </source>
</evidence>
<feature type="domain" description="Pyrin" evidence="7">
    <location>
        <begin position="605"/>
        <end position="686"/>
    </location>
</feature>
<evidence type="ECO:0000256" key="3">
    <source>
        <dbReference type="ARBA" id="ARBA00022588"/>
    </source>
</evidence>
<dbReference type="PROSITE" id="PS50824">
    <property type="entry name" value="DAPIN"/>
    <property type="match status" value="1"/>
</dbReference>
<dbReference type="GO" id="GO:0042981">
    <property type="term" value="P:regulation of apoptotic process"/>
    <property type="evidence" value="ECO:0007669"/>
    <property type="project" value="InterPro"/>
</dbReference>
<keyword evidence="10" id="KW-1185">Reference proteome</keyword>
<comment type="subcellular location">
    <subcellularLocation>
        <location evidence="1">Cytoplasm</location>
        <location evidence="1">Cytosol</location>
    </subcellularLocation>
</comment>
<dbReference type="Pfam" id="PF13553">
    <property type="entry name" value="FIIND"/>
    <property type="match status" value="1"/>
</dbReference>
<organism evidence="9 10">
    <name type="scientific">Scomber scombrus</name>
    <name type="common">Atlantic mackerel</name>
    <name type="synonym">Scomber vernalis</name>
    <dbReference type="NCBI Taxonomy" id="13677"/>
    <lineage>
        <taxon>Eukaryota</taxon>
        <taxon>Metazoa</taxon>
        <taxon>Chordata</taxon>
        <taxon>Craniata</taxon>
        <taxon>Vertebrata</taxon>
        <taxon>Euteleostomi</taxon>
        <taxon>Actinopterygii</taxon>
        <taxon>Neopterygii</taxon>
        <taxon>Teleostei</taxon>
        <taxon>Neoteleostei</taxon>
        <taxon>Acanthomorphata</taxon>
        <taxon>Pelagiaria</taxon>
        <taxon>Scombriformes</taxon>
        <taxon>Scombridae</taxon>
        <taxon>Scomber</taxon>
    </lineage>
</organism>
<proteinExistence type="predicted"/>
<dbReference type="SUPFAM" id="SSF47986">
    <property type="entry name" value="DEATH domain"/>
    <property type="match status" value="3"/>
</dbReference>
<dbReference type="PANTHER" id="PTHR46985:SF2">
    <property type="entry name" value="APOPTOSIS-ASSOCIATED SPECK-LIKE PROTEIN CONTAINING A CARD"/>
    <property type="match status" value="1"/>
</dbReference>
<sequence>MNGPEVLQEDQLLAELSALSDVDLWRVQWGLSQNLLQNVPPVPPRWLRTADAAGTAKILQRCFQHEGALAVLTEVQALIGSKGQVCGLRRSHSDTQVLRPGPSPRPGPDFVRTQRRNLISRIQQPLNVLNVLQSHGFLNASHRDVIRVYALRKHKNQVLVDLVLNKGDRAQEMFYKVLRELEPFLLQELDHEPIKDKHALGTSVLSEMLERLVSDELRTFQWLVSDHMSGERRPLISGEQLAHADRPTTQRLLENHYGPEQAENIARNILMKIVPPHSLRLSEEAMTSQRSYVSRETNANTTPVDITPAVHEDGDMFRLRCVQPGLFRCRETGLLLEGSGDVFYQTVPWDLDFLSCKGLRPAGPLFRFTLLAGSFHRLHLPHCQLLKDDGQDFLSVAHVTDDRVDFLTPGQVTSDHVVVDVSGFSCFGLVIQMIVPLTPVRAMASQRPEPSGAIRGLVLLFSRPSTAVTLDSSLYVLLLPRNVTITQVMKEWKRRIGAEYVEVLPECELIPNQSYQLTGQPVTVIQPESAKFLNFQDYNNFLPSFEVQLGADVKKVELELTTKESSNHLMDWLLGSTKQTVWHRVVQLKGFSSPVCAAIGVSDSMDATSLLLDTLKCLHADDLKTFQRLLSLQPDPIPRCQLEEADRTRTVDLMVQKYQAEGAKQLVQNVLRRMDYNQLAEDLQST</sequence>
<comment type="caution">
    <text evidence="9">The sequence shown here is derived from an EMBL/GenBank/DDBJ whole genome shotgun (WGS) entry which is preliminary data.</text>
</comment>
<dbReference type="GO" id="GO:0005829">
    <property type="term" value="C:cytosol"/>
    <property type="evidence" value="ECO:0007669"/>
    <property type="project" value="UniProtKB-SubCell"/>
</dbReference>
<evidence type="ECO:0000313" key="10">
    <source>
        <dbReference type="Proteomes" id="UP001314229"/>
    </source>
</evidence>
<dbReference type="Pfam" id="PF23679">
    <property type="entry name" value="UPA-FIIND"/>
    <property type="match status" value="1"/>
</dbReference>
<dbReference type="GO" id="GO:0045087">
    <property type="term" value="P:innate immune response"/>
    <property type="evidence" value="ECO:0007669"/>
    <property type="project" value="UniProtKB-KW"/>
</dbReference>
<evidence type="ECO:0000256" key="4">
    <source>
        <dbReference type="ARBA" id="ARBA00022859"/>
    </source>
</evidence>